<feature type="compositionally biased region" description="Polar residues" evidence="1">
    <location>
        <begin position="175"/>
        <end position="191"/>
    </location>
</feature>
<keyword evidence="3" id="KW-1185">Reference proteome</keyword>
<sequence length="282" mass="28462">MPMTSPESSPVQTGAARRPSLFEQPAGNARTPHREIAVLAPFATPKPAQPSVRWATAGVAAVASAFALLAGATLWAVVNGGNSEQAAPTPPVAQRAPAKPAAAHAAAPAVASVAPEEPTQSQATAAVVANPAPGATMVDTLDPAEAMQPALAAKTADETGATTASPIAAARTAEAPTQVTPRHASSATPKATQHKPLNEKPKPRSTKPKGEADTALLAALVSHIDHTAAQTANRDVVGPSAQQGSTAELVARCDRLGGLEGTLCRKRICKGLWGSDPACPSR</sequence>
<feature type="compositionally biased region" description="Polar residues" evidence="1">
    <location>
        <begin position="1"/>
        <end position="12"/>
    </location>
</feature>
<accession>A0ABX7M3E1</accession>
<feature type="region of interest" description="Disordered" evidence="1">
    <location>
        <begin position="1"/>
        <end position="31"/>
    </location>
</feature>
<feature type="region of interest" description="Disordered" evidence="1">
    <location>
        <begin position="83"/>
        <end position="103"/>
    </location>
</feature>
<feature type="compositionally biased region" description="Basic and acidic residues" evidence="1">
    <location>
        <begin position="196"/>
        <end position="211"/>
    </location>
</feature>
<proteinExistence type="predicted"/>
<evidence type="ECO:0000256" key="1">
    <source>
        <dbReference type="SAM" id="MobiDB-lite"/>
    </source>
</evidence>
<feature type="region of interest" description="Disordered" evidence="1">
    <location>
        <begin position="171"/>
        <end position="211"/>
    </location>
</feature>
<protein>
    <submittedName>
        <fullName evidence="2">Uncharacterized protein</fullName>
    </submittedName>
</protein>
<gene>
    <name evidence="2" type="ORF">JY500_15935</name>
</gene>
<feature type="compositionally biased region" description="Low complexity" evidence="1">
    <location>
        <begin position="92"/>
        <end position="103"/>
    </location>
</feature>
<dbReference type="Proteomes" id="UP000663570">
    <property type="component" value="Chromosome"/>
</dbReference>
<organism evidence="2 3">
    <name type="scientific">Niveibacterium microcysteis</name>
    <dbReference type="NCBI Taxonomy" id="2811415"/>
    <lineage>
        <taxon>Bacteria</taxon>
        <taxon>Pseudomonadati</taxon>
        <taxon>Pseudomonadota</taxon>
        <taxon>Betaproteobacteria</taxon>
        <taxon>Rhodocyclales</taxon>
        <taxon>Rhodocyclaceae</taxon>
        <taxon>Niveibacterium</taxon>
    </lineage>
</organism>
<evidence type="ECO:0000313" key="3">
    <source>
        <dbReference type="Proteomes" id="UP000663570"/>
    </source>
</evidence>
<evidence type="ECO:0000313" key="2">
    <source>
        <dbReference type="EMBL" id="QSI75956.1"/>
    </source>
</evidence>
<reference evidence="2 3" key="1">
    <citation type="submission" date="2021-02" db="EMBL/GenBank/DDBJ databases">
        <title>Niveibacterium changnyeongensis HC41.</title>
        <authorList>
            <person name="Kang M."/>
        </authorList>
    </citation>
    <scope>NUCLEOTIDE SEQUENCE [LARGE SCALE GENOMIC DNA]</scope>
    <source>
        <strain evidence="2 3">HC41</strain>
    </source>
</reference>
<name>A0ABX7M3E1_9RHOO</name>
<dbReference type="EMBL" id="CP071060">
    <property type="protein sequence ID" value="QSI75956.1"/>
    <property type="molecule type" value="Genomic_DNA"/>
</dbReference>
<dbReference type="RefSeq" id="WP_206253778.1">
    <property type="nucleotide sequence ID" value="NZ_CP071060.1"/>
</dbReference>